<evidence type="ECO:0000256" key="6">
    <source>
        <dbReference type="ARBA" id="ARBA00022729"/>
    </source>
</evidence>
<keyword evidence="3" id="KW-1003">Cell membrane</keyword>
<comment type="caution">
    <text evidence="18">The sequence shown here is derived from an EMBL/GenBank/DDBJ whole genome shotgun (WGS) entry which is preliminary data.</text>
</comment>
<evidence type="ECO:0000256" key="10">
    <source>
        <dbReference type="ARBA" id="ARBA00022989"/>
    </source>
</evidence>
<dbReference type="Proteomes" id="UP001159405">
    <property type="component" value="Unassembled WGS sequence"/>
</dbReference>
<comment type="subcellular location">
    <subcellularLocation>
        <location evidence="1">Cell membrane</location>
        <topology evidence="1">Single-pass type I membrane protein</topology>
    </subcellularLocation>
</comment>
<proteinExistence type="predicted"/>
<protein>
    <recommendedName>
        <fullName evidence="2">receptor protein-tyrosine kinase</fullName>
        <ecNumber evidence="2">2.7.10.1</ecNumber>
    </recommendedName>
</protein>
<dbReference type="Pfam" id="PF00024">
    <property type="entry name" value="PAN_1"/>
    <property type="match status" value="2"/>
</dbReference>
<keyword evidence="11 16" id="KW-0472">Membrane</keyword>
<evidence type="ECO:0000256" key="12">
    <source>
        <dbReference type="ARBA" id="ARBA00023137"/>
    </source>
</evidence>
<feature type="domain" description="Apple" evidence="17">
    <location>
        <begin position="443"/>
        <end position="524"/>
    </location>
</feature>
<evidence type="ECO:0000313" key="18">
    <source>
        <dbReference type="EMBL" id="CAH3120040.1"/>
    </source>
</evidence>
<sequence>MRRSSTVNTTEDHVLRGHTIHKQQTYDFLSCAQLCLARIICMSFNYQNIENGDCELNKEATDASIQGALTTQRGYTFGQFVNLSGPDISAGGERNDHKYVFTTLGARGETGPTDIYGYAGTSLEGKVTLNNGIQIWTVPVTGTYLIEATGGSGGNGTDGTQSYPLSWTLGGLGAKIIGSFKLSRGSQIKILIGQEGGATMDYTDRPGGGGGGTFVTLSDDTPLIIAGGGGGGGTARNQFTDGDPGQATANGTQCGGAGGSGGQVCNADTGNSDSSLMASGGSGLTGDGKSGIGIVTGSLSFSNGGTGGTCPTSRGGFGGGGASMVLGGGGGGYSGGGVVGTLTKGTAGGGGSYNAGTDQKNMAGVNKGDGEKVAERVKRELQSHYFSFRAVRKHKSFASYHQNPRKQMNHHKSQVRVYTMEVLFILIYITPPVSFLLIREDMRRSSTVSTKDNHVLRGYTIHKQRTYDLLSCAQLCLARSNCMSFNYENIENGDCELNKEATDVSIHGALTTRRGYTFGQFVNLSEPIFSAGGKHDDHKCVFTTLGAKKETGPSDISGYVGTSLEGKVTVNNEIQIWTVPMTGTYVIEASGGSGGNGTDGTQSYPLPWRLGGLGAKIIGPFKLSRGTQIKILVGQEGGATVSVPDRPGGGGGGTFVTLSDNTPLIIAGGGGGGATARNQYTDGDPMGLNVEEQGAVGDNSAMLTRGTVILV</sequence>
<accession>A0ABN8NRW4</accession>
<keyword evidence="8" id="KW-0418">Kinase</keyword>
<keyword evidence="4" id="KW-0808">Transferase</keyword>
<dbReference type="Pfam" id="PF12810">
    <property type="entry name" value="ALK_LTK_GRD"/>
    <property type="match status" value="1"/>
</dbReference>
<evidence type="ECO:0000256" key="13">
    <source>
        <dbReference type="ARBA" id="ARBA00023157"/>
    </source>
</evidence>
<gene>
    <name evidence="18" type="ORF">PLOB_00027718</name>
</gene>
<dbReference type="PANTHER" id="PTHR31535">
    <property type="match status" value="1"/>
</dbReference>
<keyword evidence="12" id="KW-0829">Tyrosine-protein kinase</keyword>
<keyword evidence="5 16" id="KW-0812">Transmembrane</keyword>
<organism evidence="18 19">
    <name type="scientific">Porites lobata</name>
    <dbReference type="NCBI Taxonomy" id="104759"/>
    <lineage>
        <taxon>Eukaryota</taxon>
        <taxon>Metazoa</taxon>
        <taxon>Cnidaria</taxon>
        <taxon>Anthozoa</taxon>
        <taxon>Hexacorallia</taxon>
        <taxon>Scleractinia</taxon>
        <taxon>Fungiina</taxon>
        <taxon>Poritidae</taxon>
        <taxon>Porites</taxon>
    </lineage>
</organism>
<evidence type="ECO:0000256" key="3">
    <source>
        <dbReference type="ARBA" id="ARBA00022475"/>
    </source>
</evidence>
<keyword evidence="6" id="KW-0732">Signal</keyword>
<evidence type="ECO:0000256" key="5">
    <source>
        <dbReference type="ARBA" id="ARBA00022692"/>
    </source>
</evidence>
<keyword evidence="7" id="KW-0547">Nucleotide-binding</keyword>
<dbReference type="InterPro" id="IPR055163">
    <property type="entry name" value="ALK/LTK-like_GRD"/>
</dbReference>
<name>A0ABN8NRW4_9CNID</name>
<evidence type="ECO:0000313" key="19">
    <source>
        <dbReference type="Proteomes" id="UP001159405"/>
    </source>
</evidence>
<keyword evidence="19" id="KW-1185">Reference proteome</keyword>
<keyword evidence="10 16" id="KW-1133">Transmembrane helix</keyword>
<evidence type="ECO:0000256" key="9">
    <source>
        <dbReference type="ARBA" id="ARBA00022840"/>
    </source>
</evidence>
<evidence type="ECO:0000259" key="17">
    <source>
        <dbReference type="SMART" id="SM00473"/>
    </source>
</evidence>
<evidence type="ECO:0000256" key="8">
    <source>
        <dbReference type="ARBA" id="ARBA00022777"/>
    </source>
</evidence>
<keyword evidence="9" id="KW-0067">ATP-binding</keyword>
<keyword evidence="14" id="KW-0675">Receptor</keyword>
<evidence type="ECO:0000256" key="15">
    <source>
        <dbReference type="ARBA" id="ARBA00023180"/>
    </source>
</evidence>
<dbReference type="SMART" id="SM00473">
    <property type="entry name" value="PAN_AP"/>
    <property type="match status" value="2"/>
</dbReference>
<evidence type="ECO:0000256" key="2">
    <source>
        <dbReference type="ARBA" id="ARBA00011902"/>
    </source>
</evidence>
<keyword evidence="15" id="KW-0325">Glycoprotein</keyword>
<feature type="domain" description="Apple" evidence="17">
    <location>
        <begin position="2"/>
        <end position="83"/>
    </location>
</feature>
<evidence type="ECO:0000256" key="16">
    <source>
        <dbReference type="SAM" id="Phobius"/>
    </source>
</evidence>
<reference evidence="18 19" key="1">
    <citation type="submission" date="2022-05" db="EMBL/GenBank/DDBJ databases">
        <authorList>
            <consortium name="Genoscope - CEA"/>
            <person name="William W."/>
        </authorList>
    </citation>
    <scope>NUCLEOTIDE SEQUENCE [LARGE SCALE GENOMIC DNA]</scope>
</reference>
<dbReference type="PANTHER" id="PTHR31535:SF3">
    <property type="entry name" value="REGULATORY PROTEIN ZESTE"/>
    <property type="match status" value="1"/>
</dbReference>
<evidence type="ECO:0000256" key="1">
    <source>
        <dbReference type="ARBA" id="ARBA00004251"/>
    </source>
</evidence>
<dbReference type="Gene3D" id="3.50.4.10">
    <property type="entry name" value="Hepatocyte Growth Factor"/>
    <property type="match status" value="1"/>
</dbReference>
<evidence type="ECO:0000256" key="14">
    <source>
        <dbReference type="ARBA" id="ARBA00023170"/>
    </source>
</evidence>
<evidence type="ECO:0000256" key="4">
    <source>
        <dbReference type="ARBA" id="ARBA00022679"/>
    </source>
</evidence>
<feature type="transmembrane region" description="Helical" evidence="16">
    <location>
        <begin position="417"/>
        <end position="438"/>
    </location>
</feature>
<dbReference type="EMBL" id="CALNXK010000034">
    <property type="protein sequence ID" value="CAH3120040.1"/>
    <property type="molecule type" value="Genomic_DNA"/>
</dbReference>
<evidence type="ECO:0000256" key="7">
    <source>
        <dbReference type="ARBA" id="ARBA00022741"/>
    </source>
</evidence>
<keyword evidence="13" id="KW-1015">Disulfide bond</keyword>
<evidence type="ECO:0000256" key="11">
    <source>
        <dbReference type="ARBA" id="ARBA00023136"/>
    </source>
</evidence>
<dbReference type="EC" id="2.7.10.1" evidence="2"/>
<dbReference type="InterPro" id="IPR003609">
    <property type="entry name" value="Pan_app"/>
</dbReference>